<dbReference type="PROSITE" id="PS50931">
    <property type="entry name" value="HTH_LYSR"/>
    <property type="match status" value="1"/>
</dbReference>
<dbReference type="Pfam" id="PF00126">
    <property type="entry name" value="HTH_1"/>
    <property type="match status" value="1"/>
</dbReference>
<protein>
    <submittedName>
        <fullName evidence="6">LysR family transcriptional regulator</fullName>
    </submittedName>
</protein>
<dbReference type="Gene3D" id="1.10.10.10">
    <property type="entry name" value="Winged helix-like DNA-binding domain superfamily/Winged helix DNA-binding domain"/>
    <property type="match status" value="1"/>
</dbReference>
<accession>A0A1W6ZAH9</accession>
<evidence type="ECO:0000313" key="6">
    <source>
        <dbReference type="EMBL" id="ARP94393.1"/>
    </source>
</evidence>
<evidence type="ECO:0000256" key="1">
    <source>
        <dbReference type="ARBA" id="ARBA00009437"/>
    </source>
</evidence>
<dbReference type="Pfam" id="PF03466">
    <property type="entry name" value="LysR_substrate"/>
    <property type="match status" value="1"/>
</dbReference>
<dbReference type="SUPFAM" id="SSF53850">
    <property type="entry name" value="Periplasmic binding protein-like II"/>
    <property type="match status" value="1"/>
</dbReference>
<dbReference type="Proteomes" id="UP000194161">
    <property type="component" value="Chromosome"/>
</dbReference>
<dbReference type="InterPro" id="IPR000847">
    <property type="entry name" value="LysR_HTH_N"/>
</dbReference>
<reference evidence="6 7" key="1">
    <citation type="submission" date="2017-05" db="EMBL/GenBank/DDBJ databases">
        <title>Complete and WGS of Bordetella genogroups.</title>
        <authorList>
            <person name="Spilker T."/>
            <person name="LiPuma J."/>
        </authorList>
    </citation>
    <scope>NUCLEOTIDE SEQUENCE [LARGE SCALE GENOMIC DNA]</scope>
    <source>
        <strain evidence="6 7">AU7206</strain>
    </source>
</reference>
<evidence type="ECO:0000256" key="4">
    <source>
        <dbReference type="ARBA" id="ARBA00023163"/>
    </source>
</evidence>
<comment type="similarity">
    <text evidence="1">Belongs to the LysR transcriptional regulatory family.</text>
</comment>
<dbReference type="PANTHER" id="PTHR30419:SF2">
    <property type="entry name" value="LYSR FAMILY TRANSCRIPTIONAL REGULATOR"/>
    <property type="match status" value="1"/>
</dbReference>
<dbReference type="CDD" id="cd08421">
    <property type="entry name" value="PBP2_LTTR_like_1"/>
    <property type="match status" value="1"/>
</dbReference>
<keyword evidence="4" id="KW-0804">Transcription</keyword>
<dbReference type="EMBL" id="CP021111">
    <property type="protein sequence ID" value="ARP94393.1"/>
    <property type="molecule type" value="Genomic_DNA"/>
</dbReference>
<evidence type="ECO:0000256" key="3">
    <source>
        <dbReference type="ARBA" id="ARBA00023125"/>
    </source>
</evidence>
<organism evidence="6 7">
    <name type="scientific">Bordetella genomosp. 13</name>
    <dbReference type="NCBI Taxonomy" id="463040"/>
    <lineage>
        <taxon>Bacteria</taxon>
        <taxon>Pseudomonadati</taxon>
        <taxon>Pseudomonadota</taxon>
        <taxon>Betaproteobacteria</taxon>
        <taxon>Burkholderiales</taxon>
        <taxon>Alcaligenaceae</taxon>
        <taxon>Bordetella</taxon>
    </lineage>
</organism>
<keyword evidence="7" id="KW-1185">Reference proteome</keyword>
<dbReference type="OrthoDB" id="9785974at2"/>
<dbReference type="SUPFAM" id="SSF46785">
    <property type="entry name" value="Winged helix' DNA-binding domain"/>
    <property type="match status" value="1"/>
</dbReference>
<dbReference type="InterPro" id="IPR050950">
    <property type="entry name" value="HTH-type_LysR_regulators"/>
</dbReference>
<dbReference type="InterPro" id="IPR036388">
    <property type="entry name" value="WH-like_DNA-bd_sf"/>
</dbReference>
<feature type="domain" description="HTH lysR-type" evidence="5">
    <location>
        <begin position="3"/>
        <end position="60"/>
    </location>
</feature>
<keyword evidence="2" id="KW-0805">Transcription regulation</keyword>
<gene>
    <name evidence="6" type="ORF">CAL15_08330</name>
</gene>
<dbReference type="KEGG" id="bgm:CAL15_08330"/>
<dbReference type="GO" id="GO:0003700">
    <property type="term" value="F:DNA-binding transcription factor activity"/>
    <property type="evidence" value="ECO:0007669"/>
    <property type="project" value="InterPro"/>
</dbReference>
<dbReference type="RefSeq" id="WP_086078158.1">
    <property type="nucleotide sequence ID" value="NZ_CP021111.1"/>
</dbReference>
<dbReference type="GO" id="GO:0005829">
    <property type="term" value="C:cytosol"/>
    <property type="evidence" value="ECO:0007669"/>
    <property type="project" value="TreeGrafter"/>
</dbReference>
<dbReference type="Gene3D" id="3.40.190.290">
    <property type="match status" value="1"/>
</dbReference>
<dbReference type="InterPro" id="IPR036390">
    <property type="entry name" value="WH_DNA-bd_sf"/>
</dbReference>
<name>A0A1W6ZAH9_9BORD</name>
<evidence type="ECO:0000313" key="7">
    <source>
        <dbReference type="Proteomes" id="UP000194161"/>
    </source>
</evidence>
<dbReference type="STRING" id="463040.CAL15_08330"/>
<dbReference type="AlphaFoldDB" id="A0A1W6ZAH9"/>
<evidence type="ECO:0000259" key="5">
    <source>
        <dbReference type="PROSITE" id="PS50931"/>
    </source>
</evidence>
<evidence type="ECO:0000256" key="2">
    <source>
        <dbReference type="ARBA" id="ARBA00023015"/>
    </source>
</evidence>
<dbReference type="GO" id="GO:0003677">
    <property type="term" value="F:DNA binding"/>
    <property type="evidence" value="ECO:0007669"/>
    <property type="project" value="UniProtKB-KW"/>
</dbReference>
<dbReference type="PANTHER" id="PTHR30419">
    <property type="entry name" value="HTH-TYPE TRANSCRIPTIONAL REGULATOR YBHD"/>
    <property type="match status" value="1"/>
</dbReference>
<dbReference type="InterPro" id="IPR005119">
    <property type="entry name" value="LysR_subst-bd"/>
</dbReference>
<sequence length="298" mass="32304">MRFDLTDLRLCLDVQETGTITAAAARSHMTLAAASERIRGMEDALGVPLMTRKRRGVELTPAGRTLAHHARTVLLQMDRLRGDLEQYGHGLRGHVRLQCNTSALSEYLPESLAAFLAGHRAISIDLEERVSRDIADSLRAGLCDIGVLADSADLHGLQVHPFRPDPLTLIVPRDHELAQRGRVSLSEVAHLDFVGLAEGSALQAHVAGHARRAGKPLAYRIRLRSLEAVCRMVGQGIGIGVVPRAAALRHARGAGIRRVALTDPWARRTLVLAVRDAAELPGYVVELMRHILAGAAPP</sequence>
<keyword evidence="3" id="KW-0238">DNA-binding</keyword>
<proteinExistence type="inferred from homology"/>